<organism evidence="2 3">
    <name type="scientific">Papaver somniferum</name>
    <name type="common">Opium poppy</name>
    <dbReference type="NCBI Taxonomy" id="3469"/>
    <lineage>
        <taxon>Eukaryota</taxon>
        <taxon>Viridiplantae</taxon>
        <taxon>Streptophyta</taxon>
        <taxon>Embryophyta</taxon>
        <taxon>Tracheophyta</taxon>
        <taxon>Spermatophyta</taxon>
        <taxon>Magnoliopsida</taxon>
        <taxon>Ranunculales</taxon>
        <taxon>Papaveraceae</taxon>
        <taxon>Papaveroideae</taxon>
        <taxon>Papaver</taxon>
    </lineage>
</organism>
<dbReference type="AlphaFoldDB" id="A0A4Y7KDG1"/>
<feature type="region of interest" description="Disordered" evidence="1">
    <location>
        <begin position="21"/>
        <end position="49"/>
    </location>
</feature>
<dbReference type="Gramene" id="RZC71424">
    <property type="protein sequence ID" value="RZC71424"/>
    <property type="gene ID" value="C5167_034585"/>
</dbReference>
<sequence length="119" mass="13069">MDLMVAITSEETEIDVSQCSVGNTISLQDSDGDYDHEEEEDDEEEEPVTLSFVEKPKNPNSLLPQFFPSKAGGTPAWLDPVGLPSEKSRTCGICGDPLQFLNRLMNIIATVCIKHSLVI</sequence>
<keyword evidence="3" id="KW-1185">Reference proteome</keyword>
<dbReference type="EMBL" id="CM010721">
    <property type="protein sequence ID" value="RZC71424.1"/>
    <property type="molecule type" value="Genomic_DNA"/>
</dbReference>
<feature type="compositionally biased region" description="Acidic residues" evidence="1">
    <location>
        <begin position="30"/>
        <end position="47"/>
    </location>
</feature>
<reference evidence="2 3" key="1">
    <citation type="journal article" date="2018" name="Science">
        <title>The opium poppy genome and morphinan production.</title>
        <authorList>
            <person name="Guo L."/>
            <person name="Winzer T."/>
            <person name="Yang X."/>
            <person name="Li Y."/>
            <person name="Ning Z."/>
            <person name="He Z."/>
            <person name="Teodor R."/>
            <person name="Lu Y."/>
            <person name="Bowser T.A."/>
            <person name="Graham I.A."/>
            <person name="Ye K."/>
        </authorList>
    </citation>
    <scope>NUCLEOTIDE SEQUENCE [LARGE SCALE GENOMIC DNA]</scope>
    <source>
        <strain evidence="3">cv. HN1</strain>
        <tissue evidence="2">Leaves</tissue>
    </source>
</reference>
<proteinExistence type="predicted"/>
<name>A0A4Y7KDG1_PAPSO</name>
<gene>
    <name evidence="2" type="ORF">C5167_034585</name>
</gene>
<evidence type="ECO:0000256" key="1">
    <source>
        <dbReference type="SAM" id="MobiDB-lite"/>
    </source>
</evidence>
<evidence type="ECO:0000313" key="2">
    <source>
        <dbReference type="EMBL" id="RZC71424.1"/>
    </source>
</evidence>
<evidence type="ECO:0008006" key="4">
    <source>
        <dbReference type="Google" id="ProtNLM"/>
    </source>
</evidence>
<protein>
    <recommendedName>
        <fullName evidence="4">Programmed cell death protein 2 C-terminal domain-containing protein</fullName>
    </recommendedName>
</protein>
<accession>A0A4Y7KDG1</accession>
<dbReference type="PANTHER" id="PTHR12298">
    <property type="entry name" value="PCDC2 PROGRAMMED CELL DEATH PROTEIN 2 -RELATED"/>
    <property type="match status" value="1"/>
</dbReference>
<evidence type="ECO:0000313" key="3">
    <source>
        <dbReference type="Proteomes" id="UP000316621"/>
    </source>
</evidence>
<dbReference type="PANTHER" id="PTHR12298:SF4">
    <property type="entry name" value="PROGRAMMED CELL DEATH PROTEIN 2"/>
    <property type="match status" value="1"/>
</dbReference>
<dbReference type="Proteomes" id="UP000316621">
    <property type="component" value="Chromosome 7"/>
</dbReference>
<dbReference type="STRING" id="3469.A0A4Y7KDG1"/>